<proteinExistence type="predicted"/>
<dbReference type="AlphaFoldDB" id="A0A1D2NBL4"/>
<dbReference type="EMBL" id="LJIJ01000111">
    <property type="protein sequence ID" value="ODN02465.1"/>
    <property type="molecule type" value="Genomic_DNA"/>
</dbReference>
<sequence length="28" mass="3377">MESGYRTELPRSPCHLPTMRPEENYIIR</sequence>
<name>A0A1D2NBL4_ORCCI</name>
<keyword evidence="3" id="KW-1185">Reference proteome</keyword>
<evidence type="ECO:0000313" key="3">
    <source>
        <dbReference type="Proteomes" id="UP000094527"/>
    </source>
</evidence>
<protein>
    <submittedName>
        <fullName evidence="2">Uncharacterized protein</fullName>
    </submittedName>
</protein>
<gene>
    <name evidence="2" type="ORF">Ocin01_04232</name>
</gene>
<comment type="caution">
    <text evidence="2">The sequence shown here is derived from an EMBL/GenBank/DDBJ whole genome shotgun (WGS) entry which is preliminary data.</text>
</comment>
<organism evidence="2 3">
    <name type="scientific">Orchesella cincta</name>
    <name type="common">Springtail</name>
    <name type="synonym">Podura cincta</name>
    <dbReference type="NCBI Taxonomy" id="48709"/>
    <lineage>
        <taxon>Eukaryota</taxon>
        <taxon>Metazoa</taxon>
        <taxon>Ecdysozoa</taxon>
        <taxon>Arthropoda</taxon>
        <taxon>Hexapoda</taxon>
        <taxon>Collembola</taxon>
        <taxon>Entomobryomorpha</taxon>
        <taxon>Entomobryoidea</taxon>
        <taxon>Orchesellidae</taxon>
        <taxon>Orchesellinae</taxon>
        <taxon>Orchesella</taxon>
    </lineage>
</organism>
<dbReference type="Proteomes" id="UP000094527">
    <property type="component" value="Unassembled WGS sequence"/>
</dbReference>
<evidence type="ECO:0000256" key="1">
    <source>
        <dbReference type="SAM" id="MobiDB-lite"/>
    </source>
</evidence>
<accession>A0A1D2NBL4</accession>
<reference evidence="2 3" key="1">
    <citation type="journal article" date="2016" name="Genome Biol. Evol.">
        <title>Gene Family Evolution Reflects Adaptation to Soil Environmental Stressors in the Genome of the Collembolan Orchesella cincta.</title>
        <authorList>
            <person name="Faddeeva-Vakhrusheva A."/>
            <person name="Derks M.F."/>
            <person name="Anvar S.Y."/>
            <person name="Agamennone V."/>
            <person name="Suring W."/>
            <person name="Smit S."/>
            <person name="van Straalen N.M."/>
            <person name="Roelofs D."/>
        </authorList>
    </citation>
    <scope>NUCLEOTIDE SEQUENCE [LARGE SCALE GENOMIC DNA]</scope>
    <source>
        <tissue evidence="2">Mixed pool</tissue>
    </source>
</reference>
<evidence type="ECO:0000313" key="2">
    <source>
        <dbReference type="EMBL" id="ODN02465.1"/>
    </source>
</evidence>
<feature type="region of interest" description="Disordered" evidence="1">
    <location>
        <begin position="1"/>
        <end position="28"/>
    </location>
</feature>